<comment type="similarity">
    <text evidence="1">Belongs to the UPF0213 family.</text>
</comment>
<sequence>MYYAYILYSRKDNKLYYGHTCDLIRRCQEHQNGKVQATKGRRPLILVYYEAYLSEIDAINREKSLKTGKERERIKERIRRSLEQARGGVA</sequence>
<name>A0A1F5E5J3_9BACT</name>
<dbReference type="Gene3D" id="3.40.1440.10">
    <property type="entry name" value="GIY-YIG endonuclease"/>
    <property type="match status" value="1"/>
</dbReference>
<dbReference type="InterPro" id="IPR000305">
    <property type="entry name" value="GIY-YIG_endonuc"/>
</dbReference>
<dbReference type="InterPro" id="IPR050190">
    <property type="entry name" value="UPF0213_domain"/>
</dbReference>
<gene>
    <name evidence="3" type="ORF">A2160_06165</name>
</gene>
<dbReference type="Pfam" id="PF01541">
    <property type="entry name" value="GIY-YIG"/>
    <property type="match status" value="1"/>
</dbReference>
<dbReference type="Proteomes" id="UP000177006">
    <property type="component" value="Unassembled WGS sequence"/>
</dbReference>
<dbReference type="SUPFAM" id="SSF82771">
    <property type="entry name" value="GIY-YIG endonuclease"/>
    <property type="match status" value="1"/>
</dbReference>
<reference evidence="3 4" key="1">
    <citation type="journal article" date="2016" name="Nat. Commun.">
        <title>Thousands of microbial genomes shed light on interconnected biogeochemical processes in an aquifer system.</title>
        <authorList>
            <person name="Anantharaman K."/>
            <person name="Brown C.T."/>
            <person name="Hug L.A."/>
            <person name="Sharon I."/>
            <person name="Castelle C.J."/>
            <person name="Probst A.J."/>
            <person name="Thomas B.C."/>
            <person name="Singh A."/>
            <person name="Wilkins M.J."/>
            <person name="Karaoz U."/>
            <person name="Brodie E.L."/>
            <person name="Williams K.H."/>
            <person name="Hubbard S.S."/>
            <person name="Banfield J.F."/>
        </authorList>
    </citation>
    <scope>NUCLEOTIDE SEQUENCE [LARGE SCALE GENOMIC DNA]</scope>
</reference>
<dbReference type="AlphaFoldDB" id="A0A1F5E5J3"/>
<feature type="domain" description="GIY-YIG" evidence="2">
    <location>
        <begin position="1"/>
        <end position="77"/>
    </location>
</feature>
<evidence type="ECO:0000256" key="1">
    <source>
        <dbReference type="ARBA" id="ARBA00007435"/>
    </source>
</evidence>
<dbReference type="EMBL" id="MEZK01000020">
    <property type="protein sequence ID" value="OGD62590.1"/>
    <property type="molecule type" value="Genomic_DNA"/>
</dbReference>
<dbReference type="STRING" id="1797457.A2160_06165"/>
<evidence type="ECO:0000313" key="3">
    <source>
        <dbReference type="EMBL" id="OGD62590.1"/>
    </source>
</evidence>
<accession>A0A1F5E5J3</accession>
<proteinExistence type="inferred from homology"/>
<dbReference type="InterPro" id="IPR035901">
    <property type="entry name" value="GIY-YIG_endonuc_sf"/>
</dbReference>
<dbReference type="PANTHER" id="PTHR34477">
    <property type="entry name" value="UPF0213 PROTEIN YHBQ"/>
    <property type="match status" value="1"/>
</dbReference>
<protein>
    <recommendedName>
        <fullName evidence="2">GIY-YIG domain-containing protein</fullName>
    </recommendedName>
</protein>
<comment type="caution">
    <text evidence="3">The sequence shown here is derived from an EMBL/GenBank/DDBJ whole genome shotgun (WGS) entry which is preliminary data.</text>
</comment>
<organism evidence="3 4">
    <name type="scientific">Candidatus Beckwithbacteria bacterium RBG_13_42_9</name>
    <dbReference type="NCBI Taxonomy" id="1797457"/>
    <lineage>
        <taxon>Bacteria</taxon>
        <taxon>Candidatus Beckwithiibacteriota</taxon>
    </lineage>
</organism>
<dbReference type="CDD" id="cd10449">
    <property type="entry name" value="GIY-YIG_SLX1_like"/>
    <property type="match status" value="1"/>
</dbReference>
<dbReference type="PANTHER" id="PTHR34477:SF1">
    <property type="entry name" value="UPF0213 PROTEIN YHBQ"/>
    <property type="match status" value="1"/>
</dbReference>
<evidence type="ECO:0000259" key="2">
    <source>
        <dbReference type="PROSITE" id="PS50164"/>
    </source>
</evidence>
<evidence type="ECO:0000313" key="4">
    <source>
        <dbReference type="Proteomes" id="UP000177006"/>
    </source>
</evidence>
<dbReference type="PROSITE" id="PS50164">
    <property type="entry name" value="GIY_YIG"/>
    <property type="match status" value="1"/>
</dbReference>